<feature type="region of interest" description="Disordered" evidence="1">
    <location>
        <begin position="1"/>
        <end position="20"/>
    </location>
</feature>
<evidence type="ECO:0000256" key="1">
    <source>
        <dbReference type="SAM" id="MobiDB-lite"/>
    </source>
</evidence>
<dbReference type="Proteomes" id="UP000319257">
    <property type="component" value="Unassembled WGS sequence"/>
</dbReference>
<organism evidence="2 3">
    <name type="scientific">Thyridium curvatum</name>
    <dbReference type="NCBI Taxonomy" id="1093900"/>
    <lineage>
        <taxon>Eukaryota</taxon>
        <taxon>Fungi</taxon>
        <taxon>Dikarya</taxon>
        <taxon>Ascomycota</taxon>
        <taxon>Pezizomycotina</taxon>
        <taxon>Sordariomycetes</taxon>
        <taxon>Sordariomycetidae</taxon>
        <taxon>Thyridiales</taxon>
        <taxon>Thyridiaceae</taxon>
        <taxon>Thyridium</taxon>
    </lineage>
</organism>
<dbReference type="InParanoid" id="A0A507AN69"/>
<sequence length="191" mass="19967">MKRSRGPVFRGGAKRPKEVPASPLTLSLPGFKAVITVFLPNGSMINPPPSSIISIPSGTTILSRGEVLKGCADGTIFLSGGGPHRSGGMTISGKWHQAGAVLAKGTHLPKDMGVPSGTKVPKGTLLPAGTCLPEGMTLPSGSRFRAGVALPGGVHVAAVENDEEIKDDDVVKKEEQEEEEQEKKIKIKKDE</sequence>
<accession>A0A507AN69</accession>
<comment type="caution">
    <text evidence="2">The sequence shown here is derived from an EMBL/GenBank/DDBJ whole genome shotgun (WGS) entry which is preliminary data.</text>
</comment>
<dbReference type="GeneID" id="41978067"/>
<evidence type="ECO:0000313" key="3">
    <source>
        <dbReference type="Proteomes" id="UP000319257"/>
    </source>
</evidence>
<feature type="compositionally biased region" description="Basic and acidic residues" evidence="1">
    <location>
        <begin position="168"/>
        <end position="191"/>
    </location>
</feature>
<proteinExistence type="predicted"/>
<dbReference type="EMBL" id="SKBQ01000087">
    <property type="protein sequence ID" value="TPX07724.1"/>
    <property type="molecule type" value="Genomic_DNA"/>
</dbReference>
<keyword evidence="3" id="KW-1185">Reference proteome</keyword>
<dbReference type="OrthoDB" id="5245242at2759"/>
<dbReference type="AlphaFoldDB" id="A0A507AN69"/>
<name>A0A507AN69_9PEZI</name>
<protein>
    <submittedName>
        <fullName evidence="2">Uncharacterized protein</fullName>
    </submittedName>
</protein>
<dbReference type="RefSeq" id="XP_030989435.1">
    <property type="nucleotide sequence ID" value="XM_031133258.1"/>
</dbReference>
<feature type="region of interest" description="Disordered" evidence="1">
    <location>
        <begin position="160"/>
        <end position="191"/>
    </location>
</feature>
<reference evidence="2 3" key="1">
    <citation type="submission" date="2019-06" db="EMBL/GenBank/DDBJ databases">
        <title>Draft genome sequence of the filamentous fungus Phialemoniopsis curvata isolated from diesel fuel.</title>
        <authorList>
            <person name="Varaljay V.A."/>
            <person name="Lyon W.J."/>
            <person name="Crouch A.L."/>
            <person name="Drake C.E."/>
            <person name="Hollomon J.M."/>
            <person name="Nadeau L.J."/>
            <person name="Nunn H.S."/>
            <person name="Stevenson B.S."/>
            <person name="Bojanowski C.L."/>
            <person name="Crookes-Goodson W.J."/>
        </authorList>
    </citation>
    <scope>NUCLEOTIDE SEQUENCE [LARGE SCALE GENOMIC DNA]</scope>
    <source>
        <strain evidence="2 3">D216</strain>
    </source>
</reference>
<evidence type="ECO:0000313" key="2">
    <source>
        <dbReference type="EMBL" id="TPX07724.1"/>
    </source>
</evidence>
<gene>
    <name evidence="2" type="ORF">E0L32_010620</name>
</gene>